<comment type="caution">
    <text evidence="1">The sequence shown here is derived from an EMBL/GenBank/DDBJ whole genome shotgun (WGS) entry which is preliminary data.</text>
</comment>
<evidence type="ECO:0000313" key="1">
    <source>
        <dbReference type="EMBL" id="MBC5627598.1"/>
    </source>
</evidence>
<gene>
    <name evidence="1" type="ORF">H8S20_01680</name>
</gene>
<dbReference type="EMBL" id="JACOOO010000001">
    <property type="protein sequence ID" value="MBC5627598.1"/>
    <property type="molecule type" value="Genomic_DNA"/>
</dbReference>
<dbReference type="Proteomes" id="UP000596929">
    <property type="component" value="Unassembled WGS sequence"/>
</dbReference>
<accession>A0ABR7D8F5</accession>
<reference evidence="1 2" key="1">
    <citation type="submission" date="2020-08" db="EMBL/GenBank/DDBJ databases">
        <title>Genome public.</title>
        <authorList>
            <person name="Liu C."/>
            <person name="Sun Q."/>
        </authorList>
    </citation>
    <scope>NUCLEOTIDE SEQUENCE [LARGE SCALE GENOMIC DNA]</scope>
    <source>
        <strain evidence="1 2">NSJ-6</strain>
    </source>
</reference>
<proteinExistence type="predicted"/>
<protein>
    <recommendedName>
        <fullName evidence="3">Transglycosylase</fullName>
    </recommendedName>
</protein>
<name>A0ABR7D8F5_9CLOT</name>
<evidence type="ECO:0008006" key="3">
    <source>
        <dbReference type="Google" id="ProtNLM"/>
    </source>
</evidence>
<evidence type="ECO:0000313" key="2">
    <source>
        <dbReference type="Proteomes" id="UP000596929"/>
    </source>
</evidence>
<organism evidence="1 2">
    <name type="scientific">Clostridium hominis</name>
    <dbReference type="NCBI Taxonomy" id="2763036"/>
    <lineage>
        <taxon>Bacteria</taxon>
        <taxon>Bacillati</taxon>
        <taxon>Bacillota</taxon>
        <taxon>Clostridia</taxon>
        <taxon>Eubacteriales</taxon>
        <taxon>Clostridiaceae</taxon>
        <taxon>Clostridium</taxon>
    </lineage>
</organism>
<keyword evidence="2" id="KW-1185">Reference proteome</keyword>
<sequence length="99" mass="12019">MKIVCDGCKKEFTIKKKSIRSEKVFDIVERTFFCCPKCRKKYVISYSDKEIKENIKRLKLIKGKYLRKEVTFEEYEKECRDILERNNSLNARYKSLYGR</sequence>
<dbReference type="RefSeq" id="WP_186859145.1">
    <property type="nucleotide sequence ID" value="NZ_JACOOO010000001.1"/>
</dbReference>